<dbReference type="InterPro" id="IPR003660">
    <property type="entry name" value="HAMP_dom"/>
</dbReference>
<name>A0AAU7JHW0_9HYPH</name>
<dbReference type="Gene3D" id="6.10.340.10">
    <property type="match status" value="1"/>
</dbReference>
<keyword evidence="4" id="KW-1133">Transmembrane helix</keyword>
<evidence type="ECO:0000256" key="3">
    <source>
        <dbReference type="PROSITE-ProRule" id="PRU00284"/>
    </source>
</evidence>
<reference evidence="7" key="1">
    <citation type="submission" date="2024-05" db="EMBL/GenBank/DDBJ databases">
        <authorList>
            <person name="Kim S."/>
            <person name="Heo J."/>
            <person name="Choi H."/>
            <person name="Choi Y."/>
            <person name="Kwon S.-W."/>
            <person name="Kim Y."/>
        </authorList>
    </citation>
    <scope>NUCLEOTIDE SEQUENCE</scope>
    <source>
        <strain evidence="7">KACC 23698</strain>
    </source>
</reference>
<dbReference type="SUPFAM" id="SSF58104">
    <property type="entry name" value="Methyl-accepting chemotaxis protein (MCP) signaling domain"/>
    <property type="match status" value="1"/>
</dbReference>
<evidence type="ECO:0000256" key="2">
    <source>
        <dbReference type="ARBA" id="ARBA00029447"/>
    </source>
</evidence>
<dbReference type="GO" id="GO:0016020">
    <property type="term" value="C:membrane"/>
    <property type="evidence" value="ECO:0007669"/>
    <property type="project" value="InterPro"/>
</dbReference>
<comment type="similarity">
    <text evidence="2">Belongs to the methyl-accepting chemotaxis (MCP) protein family.</text>
</comment>
<gene>
    <name evidence="7" type="ORF">ABEG18_04110</name>
</gene>
<dbReference type="PROSITE" id="PS51257">
    <property type="entry name" value="PROKAR_LIPOPROTEIN"/>
    <property type="match status" value="1"/>
</dbReference>
<dbReference type="PROSITE" id="PS50885">
    <property type="entry name" value="HAMP"/>
    <property type="match status" value="1"/>
</dbReference>
<evidence type="ECO:0000259" key="5">
    <source>
        <dbReference type="PROSITE" id="PS50111"/>
    </source>
</evidence>
<sequence>MQHHEWRTFHRSIILVIASVGALVLALCVACACVQGGGAIRSGFATKHVNLMQVVVPIMAAAVAKGDAAAQTAVLASLPGDPDVTWAALVDAQGRIVGRSAAQGLRDAAPDDRIAALAGASVGAGPWRSQTTEAAVYGSDLSAARDGANATLLVEFSHERAEARVLRMRTVAMVIGLIAIAVLSCALVITVIHLTRPVRDLAVTTRRLADGDLNVAVPGTHLQGEIGAMARAVQVFKDRLLERATLQMRSEMDRNGQASRQSRIDALVAQFRSAVREGLSSVAANSEQMTFAARTMTGIAAESAKRAKTAAKAARDASESVRTVARASDELSSAIIDIESQVSKARQVVFDAASTTRATTSTVQSLAGKAQDIGEVVSLIQAIAAQTNLLALNATIEAARAGESGRGFAVVASEVKNLAGQTARATERISEQVGAIQGATASAVDAIEAISRLMEEVEGFTSGIAHAVEQQSSATGEIATGVSRAAVGTESAARDMKELDAVVGETDQSAAQVNQSAMDVAEQSRRLHATVDLFLESVSRA</sequence>
<keyword evidence="4" id="KW-0812">Transmembrane</keyword>
<accession>A0AAU7JHW0</accession>
<feature type="domain" description="Methyl-accepting transducer" evidence="5">
    <location>
        <begin position="278"/>
        <end position="521"/>
    </location>
</feature>
<dbReference type="SMART" id="SM00304">
    <property type="entry name" value="HAMP"/>
    <property type="match status" value="1"/>
</dbReference>
<dbReference type="Pfam" id="PF00015">
    <property type="entry name" value="MCPsignal"/>
    <property type="match status" value="1"/>
</dbReference>
<dbReference type="Gene3D" id="1.10.287.950">
    <property type="entry name" value="Methyl-accepting chemotaxis protein"/>
    <property type="match status" value="1"/>
</dbReference>
<proteinExistence type="inferred from homology"/>
<keyword evidence="1 3" id="KW-0807">Transducer</keyword>
<evidence type="ECO:0000256" key="4">
    <source>
        <dbReference type="SAM" id="Phobius"/>
    </source>
</evidence>
<dbReference type="GO" id="GO:0007165">
    <property type="term" value="P:signal transduction"/>
    <property type="evidence" value="ECO:0007669"/>
    <property type="project" value="UniProtKB-KW"/>
</dbReference>
<evidence type="ECO:0000313" key="7">
    <source>
        <dbReference type="EMBL" id="XBO39976.1"/>
    </source>
</evidence>
<dbReference type="SMART" id="SM00283">
    <property type="entry name" value="MA"/>
    <property type="match status" value="1"/>
</dbReference>
<feature type="transmembrane region" description="Helical" evidence="4">
    <location>
        <begin position="12"/>
        <end position="34"/>
    </location>
</feature>
<dbReference type="CDD" id="cd06225">
    <property type="entry name" value="HAMP"/>
    <property type="match status" value="1"/>
</dbReference>
<dbReference type="AlphaFoldDB" id="A0AAU7JHW0"/>
<dbReference type="EMBL" id="CP157484">
    <property type="protein sequence ID" value="XBO39976.1"/>
    <property type="molecule type" value="Genomic_DNA"/>
</dbReference>
<evidence type="ECO:0000259" key="6">
    <source>
        <dbReference type="PROSITE" id="PS50885"/>
    </source>
</evidence>
<dbReference type="PANTHER" id="PTHR32089:SF112">
    <property type="entry name" value="LYSOZYME-LIKE PROTEIN-RELATED"/>
    <property type="match status" value="1"/>
</dbReference>
<dbReference type="InterPro" id="IPR004089">
    <property type="entry name" value="MCPsignal_dom"/>
</dbReference>
<protein>
    <submittedName>
        <fullName evidence="7">Methyl-accepting chemotaxis protein</fullName>
    </submittedName>
</protein>
<organism evidence="7">
    <name type="scientific">Alsobacter sp. KACC 23698</name>
    <dbReference type="NCBI Taxonomy" id="3149229"/>
    <lineage>
        <taxon>Bacteria</taxon>
        <taxon>Pseudomonadati</taxon>
        <taxon>Pseudomonadota</taxon>
        <taxon>Alphaproteobacteria</taxon>
        <taxon>Hyphomicrobiales</taxon>
        <taxon>Alsobacteraceae</taxon>
        <taxon>Alsobacter</taxon>
    </lineage>
</organism>
<dbReference type="RefSeq" id="WP_406856827.1">
    <property type="nucleotide sequence ID" value="NZ_CP157484.1"/>
</dbReference>
<feature type="transmembrane region" description="Helical" evidence="4">
    <location>
        <begin position="170"/>
        <end position="194"/>
    </location>
</feature>
<evidence type="ECO:0000256" key="1">
    <source>
        <dbReference type="ARBA" id="ARBA00023224"/>
    </source>
</evidence>
<dbReference type="PANTHER" id="PTHR32089">
    <property type="entry name" value="METHYL-ACCEPTING CHEMOTAXIS PROTEIN MCPB"/>
    <property type="match status" value="1"/>
</dbReference>
<feature type="domain" description="HAMP" evidence="6">
    <location>
        <begin position="192"/>
        <end position="245"/>
    </location>
</feature>
<dbReference type="Pfam" id="PF00672">
    <property type="entry name" value="HAMP"/>
    <property type="match status" value="1"/>
</dbReference>
<dbReference type="PROSITE" id="PS50111">
    <property type="entry name" value="CHEMOTAXIS_TRANSDUC_2"/>
    <property type="match status" value="1"/>
</dbReference>
<keyword evidence="4" id="KW-0472">Membrane</keyword>